<feature type="compositionally biased region" description="Basic and acidic residues" evidence="1">
    <location>
        <begin position="434"/>
        <end position="451"/>
    </location>
</feature>
<reference evidence="3" key="1">
    <citation type="journal article" date="2022" name="Int. J. Mol. Sci.">
        <title>Draft Genome of Tanacetum Coccineum: Genomic Comparison of Closely Related Tanacetum-Family Plants.</title>
        <authorList>
            <person name="Yamashiro T."/>
            <person name="Shiraishi A."/>
            <person name="Nakayama K."/>
            <person name="Satake H."/>
        </authorList>
    </citation>
    <scope>NUCLEOTIDE SEQUENCE</scope>
</reference>
<feature type="compositionally biased region" description="Basic and acidic residues" evidence="1">
    <location>
        <begin position="406"/>
        <end position="415"/>
    </location>
</feature>
<name>A0ABQ4YJE1_9ASTR</name>
<feature type="domain" description="Retrotransposon gag" evidence="2">
    <location>
        <begin position="461"/>
        <end position="516"/>
    </location>
</feature>
<dbReference type="PANTHER" id="PTHR34676">
    <property type="entry name" value="DUF4219 DOMAIN-CONTAINING PROTEIN-RELATED"/>
    <property type="match status" value="1"/>
</dbReference>
<dbReference type="InterPro" id="IPR005162">
    <property type="entry name" value="Retrotrans_gag_dom"/>
</dbReference>
<evidence type="ECO:0000313" key="3">
    <source>
        <dbReference type="EMBL" id="GJS77944.1"/>
    </source>
</evidence>
<gene>
    <name evidence="3" type="ORF">Tco_0727825</name>
</gene>
<protein>
    <recommendedName>
        <fullName evidence="2">Retrotransposon gag domain-containing protein</fullName>
    </recommendedName>
</protein>
<evidence type="ECO:0000256" key="1">
    <source>
        <dbReference type="SAM" id="MobiDB-lite"/>
    </source>
</evidence>
<dbReference type="Pfam" id="PF14223">
    <property type="entry name" value="Retrotran_gag_2"/>
    <property type="match status" value="1"/>
</dbReference>
<dbReference type="PANTHER" id="PTHR34676:SF17">
    <property type="entry name" value="OS06G0684500 PROTEIN"/>
    <property type="match status" value="1"/>
</dbReference>
<sequence>MKRGFLSQKGSGSGRGVKVKDKAADVISPAVTDEPLVKEKQDTSDEYERIFVHVRFLDQSIDSDKYLQGQSMQRPPLFKSDSFIYWENRFETYVKSKDLDLWHVITEGDFIPIQNNPETKLDEVVPFEKQNDDLKKRLAKNNEAKMVINNALPKKEYERIFMCNTAKEIWKTLLITHQDEYRYSVFARFNTIITSLKALDEGYSGKNYVKKFLRALHPKWRANVTAIEESKDLTSLLLDELIGNLKAKKESSDEECSTSRIKDEEYAMTVKDFKKFFKRRGSGEEDDEKTKEKTCLMAHASSEICLRIDLKPDKWIIDGGCSKHMVVNQKLFLTYKAYNGDNVIFSSNLRGNIIGKAHYEDILSFIMDNIHRDKRKEVHARLDFEESPKRRRIREGSQNSSTRTLFARDRSRGVEESYDNTRSSYGAGTKHGYRLRDRDHSHHEKKGRESKSPSSRVSKRAARVWFDELPPKSIDGYKDLKATFLAYFIQQKNYVKDPVEIHNIKQRDGETIEEFMK</sequence>
<reference evidence="3" key="2">
    <citation type="submission" date="2022-01" db="EMBL/GenBank/DDBJ databases">
        <authorList>
            <person name="Yamashiro T."/>
            <person name="Shiraishi A."/>
            <person name="Satake H."/>
            <person name="Nakayama K."/>
        </authorList>
    </citation>
    <scope>NUCLEOTIDE SEQUENCE</scope>
</reference>
<dbReference type="Pfam" id="PF03732">
    <property type="entry name" value="Retrotrans_gag"/>
    <property type="match status" value="1"/>
</dbReference>
<keyword evidence="4" id="KW-1185">Reference proteome</keyword>
<feature type="region of interest" description="Disordered" evidence="1">
    <location>
        <begin position="1"/>
        <end position="20"/>
    </location>
</feature>
<comment type="caution">
    <text evidence="3">The sequence shown here is derived from an EMBL/GenBank/DDBJ whole genome shotgun (WGS) entry which is preliminary data.</text>
</comment>
<proteinExistence type="predicted"/>
<evidence type="ECO:0000259" key="2">
    <source>
        <dbReference type="Pfam" id="PF03732"/>
    </source>
</evidence>
<accession>A0ABQ4YJE1</accession>
<dbReference type="EMBL" id="BQNB010010487">
    <property type="protein sequence ID" value="GJS77944.1"/>
    <property type="molecule type" value="Genomic_DNA"/>
</dbReference>
<dbReference type="Proteomes" id="UP001151760">
    <property type="component" value="Unassembled WGS sequence"/>
</dbReference>
<organism evidence="3 4">
    <name type="scientific">Tanacetum coccineum</name>
    <dbReference type="NCBI Taxonomy" id="301880"/>
    <lineage>
        <taxon>Eukaryota</taxon>
        <taxon>Viridiplantae</taxon>
        <taxon>Streptophyta</taxon>
        <taxon>Embryophyta</taxon>
        <taxon>Tracheophyta</taxon>
        <taxon>Spermatophyta</taxon>
        <taxon>Magnoliopsida</taxon>
        <taxon>eudicotyledons</taxon>
        <taxon>Gunneridae</taxon>
        <taxon>Pentapetalae</taxon>
        <taxon>asterids</taxon>
        <taxon>campanulids</taxon>
        <taxon>Asterales</taxon>
        <taxon>Asteraceae</taxon>
        <taxon>Asteroideae</taxon>
        <taxon>Anthemideae</taxon>
        <taxon>Anthemidinae</taxon>
        <taxon>Tanacetum</taxon>
    </lineage>
</organism>
<feature type="region of interest" description="Disordered" evidence="1">
    <location>
        <begin position="389"/>
        <end position="457"/>
    </location>
</feature>
<evidence type="ECO:0000313" key="4">
    <source>
        <dbReference type="Proteomes" id="UP001151760"/>
    </source>
</evidence>